<proteinExistence type="predicted"/>
<protein>
    <recommendedName>
        <fullName evidence="7">Cytochrome c-552/DMSO reductase-like haem-binding domain-containing protein</fullName>
    </recommendedName>
</protein>
<accession>A0ABP7D8H1</accession>
<keyword evidence="6" id="KW-0732">Signal</keyword>
<evidence type="ECO:0000259" key="7">
    <source>
        <dbReference type="Pfam" id="PF09459"/>
    </source>
</evidence>
<evidence type="ECO:0000256" key="2">
    <source>
        <dbReference type="ARBA" id="ARBA00022617"/>
    </source>
</evidence>
<name>A0ABP7D8H1_9GAMM</name>
<feature type="domain" description="Cytochrome c-552/DMSO reductase-like haem-binding" evidence="7">
    <location>
        <begin position="64"/>
        <end position="179"/>
    </location>
</feature>
<dbReference type="InterPro" id="IPR017838">
    <property type="entry name" value="DMSO_Rdtase_II_haem_b-bd_su"/>
</dbReference>
<keyword evidence="1" id="KW-0813">Transport</keyword>
<evidence type="ECO:0000256" key="4">
    <source>
        <dbReference type="ARBA" id="ARBA00022982"/>
    </source>
</evidence>
<gene>
    <name evidence="8" type="ORF">GCM10022421_03820</name>
</gene>
<dbReference type="RefSeq" id="WP_344961856.1">
    <property type="nucleotide sequence ID" value="NZ_BAABDS010000005.1"/>
</dbReference>
<dbReference type="CDD" id="cd09623">
    <property type="entry name" value="DOMON_EBDH"/>
    <property type="match status" value="1"/>
</dbReference>
<organism evidence="8 9">
    <name type="scientific">Oceanisphaera sediminis</name>
    <dbReference type="NCBI Taxonomy" id="981381"/>
    <lineage>
        <taxon>Bacteria</taxon>
        <taxon>Pseudomonadati</taxon>
        <taxon>Pseudomonadota</taxon>
        <taxon>Gammaproteobacteria</taxon>
        <taxon>Aeromonadales</taxon>
        <taxon>Aeromonadaceae</taxon>
        <taxon>Oceanisphaera</taxon>
    </lineage>
</organism>
<keyword evidence="5" id="KW-0408">Iron</keyword>
<sequence>MKAITSIYRAMLLGLAMTSAAALAYHSEMNPNVIEVQPGDTVKVGRIPGTIYLRSQNDPDDLIWDRLPMYRVGLYAAPPVHQSVNLRFEPEQAFEAKHMYFQVARSDERFYLRLRWKDGTEDRATTVDDFRDGVAVQFALEGADTSYMMGSGPDKPVNIWYWRSDREQIEDLAAGGYGSTTRLPEQAIDGAGAWVAEEIQQDSEWHVVMSRPLKVKGEHQVDLERKQIPMVFAVWEGHHNQRDGDKRVTPNWILLDNSY</sequence>
<feature type="chain" id="PRO_5045667440" description="Cytochrome c-552/DMSO reductase-like haem-binding domain-containing protein" evidence="6">
    <location>
        <begin position="25"/>
        <end position="259"/>
    </location>
</feature>
<evidence type="ECO:0000256" key="5">
    <source>
        <dbReference type="ARBA" id="ARBA00023004"/>
    </source>
</evidence>
<evidence type="ECO:0000256" key="3">
    <source>
        <dbReference type="ARBA" id="ARBA00022723"/>
    </source>
</evidence>
<evidence type="ECO:0000313" key="9">
    <source>
        <dbReference type="Proteomes" id="UP001501479"/>
    </source>
</evidence>
<keyword evidence="3" id="KW-0479">Metal-binding</keyword>
<evidence type="ECO:0000256" key="1">
    <source>
        <dbReference type="ARBA" id="ARBA00022448"/>
    </source>
</evidence>
<evidence type="ECO:0000256" key="6">
    <source>
        <dbReference type="SAM" id="SignalP"/>
    </source>
</evidence>
<dbReference type="NCBIfam" id="TIGR03477">
    <property type="entry name" value="DMSO_red_II_gam"/>
    <property type="match status" value="1"/>
</dbReference>
<keyword evidence="2" id="KW-0349">Heme</keyword>
<feature type="signal peptide" evidence="6">
    <location>
        <begin position="1"/>
        <end position="24"/>
    </location>
</feature>
<dbReference type="Pfam" id="PF09459">
    <property type="entry name" value="EB_dh"/>
    <property type="match status" value="1"/>
</dbReference>
<reference evidence="9" key="1">
    <citation type="journal article" date="2019" name="Int. J. Syst. Evol. Microbiol.">
        <title>The Global Catalogue of Microorganisms (GCM) 10K type strain sequencing project: providing services to taxonomists for standard genome sequencing and annotation.</title>
        <authorList>
            <consortium name="The Broad Institute Genomics Platform"/>
            <consortium name="The Broad Institute Genome Sequencing Center for Infectious Disease"/>
            <person name="Wu L."/>
            <person name="Ma J."/>
        </authorList>
    </citation>
    <scope>NUCLEOTIDE SEQUENCE [LARGE SCALE GENOMIC DNA]</scope>
    <source>
        <strain evidence="9">JCM 17329</strain>
    </source>
</reference>
<keyword evidence="4" id="KW-0249">Electron transport</keyword>
<dbReference type="Proteomes" id="UP001501479">
    <property type="component" value="Unassembled WGS sequence"/>
</dbReference>
<comment type="caution">
    <text evidence="8">The sequence shown here is derived from an EMBL/GenBank/DDBJ whole genome shotgun (WGS) entry which is preliminary data.</text>
</comment>
<dbReference type="InterPro" id="IPR019020">
    <property type="entry name" value="Cyt-c552/DMSO_Rdtase_haem-bd"/>
</dbReference>
<keyword evidence="9" id="KW-1185">Reference proteome</keyword>
<dbReference type="EMBL" id="BAABDS010000005">
    <property type="protein sequence ID" value="GAA3700686.1"/>
    <property type="molecule type" value="Genomic_DNA"/>
</dbReference>
<dbReference type="Gene3D" id="2.60.40.1190">
    <property type="match status" value="1"/>
</dbReference>
<evidence type="ECO:0000313" key="8">
    <source>
        <dbReference type="EMBL" id="GAA3700686.1"/>
    </source>
</evidence>